<dbReference type="InterPro" id="IPR001789">
    <property type="entry name" value="Sig_transdc_resp-reg_receiver"/>
</dbReference>
<evidence type="ECO:0000259" key="5">
    <source>
        <dbReference type="PROSITE" id="PS51832"/>
    </source>
</evidence>
<keyword evidence="2" id="KW-0175">Coiled coil</keyword>
<evidence type="ECO:0000256" key="2">
    <source>
        <dbReference type="SAM" id="Coils"/>
    </source>
</evidence>
<accession>A0ABV5HRJ0</accession>
<dbReference type="InterPro" id="IPR011006">
    <property type="entry name" value="CheY-like_superfamily"/>
</dbReference>
<dbReference type="PANTHER" id="PTHR45228">
    <property type="entry name" value="CYCLIC DI-GMP PHOSPHODIESTERASE TM_0186-RELATED"/>
    <property type="match status" value="1"/>
</dbReference>
<keyword evidence="1" id="KW-0597">Phosphoprotein</keyword>
<reference evidence="6 7" key="1">
    <citation type="submission" date="2024-09" db="EMBL/GenBank/DDBJ databases">
        <authorList>
            <person name="Sun Q."/>
            <person name="Mori K."/>
        </authorList>
    </citation>
    <scope>NUCLEOTIDE SEQUENCE [LARGE SCALE GENOMIC DNA]</scope>
    <source>
        <strain evidence="6 7">CECT 8064</strain>
    </source>
</reference>
<dbReference type="Pfam" id="PF13487">
    <property type="entry name" value="HD_5"/>
    <property type="match status" value="1"/>
</dbReference>
<dbReference type="InterPro" id="IPR003607">
    <property type="entry name" value="HD/PDEase_dom"/>
</dbReference>
<feature type="coiled-coil region" evidence="2">
    <location>
        <begin position="158"/>
        <end position="203"/>
    </location>
</feature>
<dbReference type="EMBL" id="JBHMEP010000004">
    <property type="protein sequence ID" value="MFB9136176.1"/>
    <property type="molecule type" value="Genomic_DNA"/>
</dbReference>
<evidence type="ECO:0000259" key="4">
    <source>
        <dbReference type="PROSITE" id="PS50110"/>
    </source>
</evidence>
<dbReference type="PANTHER" id="PTHR45228:SF8">
    <property type="entry name" value="TWO-COMPONENT RESPONSE REGULATOR-RELATED"/>
    <property type="match status" value="1"/>
</dbReference>
<sequence>MTTSAQPDQIKKESPPSDNQNPDNESVLETSEETVTEKEKLRLLLLDDEQDILKSLTRVLRYDYDVVSFDSGSDALAYLQENDAPLIISDMRMPEMDGAEFLSLARQIRPDSLRFLLTGYSDMESTVKAVNEGGIHTYLAKPWDNEAIKQTLAKAAEVFELKREKRRLLGELAAKNQQLEQMNDELEVKVEERTEALVKANRNLQVLLKNRSAIFNDILHTLMAIIEHRTGLKADHAERIAEISREVAKKLQLPDTDVKQVYLAGLMHEIGLIGEVKEQQELVIDDDEAAIPQAPSSNPEVGAEIIGGIKRFEPLVDIIRHQDENFDGTGKPDHLHGEAIPIGARILRIVKNYDFFVTSTNNPTRMKPASALLYIRQQGGEQYDPDVVKVFIKVVESGLENLDIDACVSLEDVKAGTVLKQDLYLPNGKLMLTAGQALSSHAIAKLKEIEKQTPLPIAIFI</sequence>
<comment type="caution">
    <text evidence="6">The sequence shown here is derived from an EMBL/GenBank/DDBJ whole genome shotgun (WGS) entry which is preliminary data.</text>
</comment>
<feature type="modified residue" description="4-aspartylphosphate" evidence="1">
    <location>
        <position position="90"/>
    </location>
</feature>
<keyword evidence="7" id="KW-1185">Reference proteome</keyword>
<feature type="domain" description="HD-GYP" evidence="5">
    <location>
        <begin position="211"/>
        <end position="407"/>
    </location>
</feature>
<dbReference type="SUPFAM" id="SSF52172">
    <property type="entry name" value="CheY-like"/>
    <property type="match status" value="1"/>
</dbReference>
<dbReference type="Proteomes" id="UP001589645">
    <property type="component" value="Unassembled WGS sequence"/>
</dbReference>
<dbReference type="CDD" id="cd17569">
    <property type="entry name" value="REC_HupR-like"/>
    <property type="match status" value="1"/>
</dbReference>
<dbReference type="PROSITE" id="PS50110">
    <property type="entry name" value="RESPONSE_REGULATORY"/>
    <property type="match status" value="1"/>
</dbReference>
<protein>
    <submittedName>
        <fullName evidence="6">HD domain-containing phosphohydrolase</fullName>
    </submittedName>
</protein>
<feature type="domain" description="Response regulatory" evidence="4">
    <location>
        <begin position="42"/>
        <end position="156"/>
    </location>
</feature>
<dbReference type="SUPFAM" id="SSF109604">
    <property type="entry name" value="HD-domain/PDEase-like"/>
    <property type="match status" value="1"/>
</dbReference>
<dbReference type="Gene3D" id="3.40.50.2300">
    <property type="match status" value="1"/>
</dbReference>
<gene>
    <name evidence="6" type="ORF">ACFFUV_14480</name>
</gene>
<dbReference type="SMART" id="SM00448">
    <property type="entry name" value="REC"/>
    <property type="match status" value="1"/>
</dbReference>
<dbReference type="CDD" id="cd00077">
    <property type="entry name" value="HDc"/>
    <property type="match status" value="1"/>
</dbReference>
<feature type="region of interest" description="Disordered" evidence="3">
    <location>
        <begin position="1"/>
        <end position="34"/>
    </location>
</feature>
<dbReference type="RefSeq" id="WP_390194175.1">
    <property type="nucleotide sequence ID" value="NZ_JBHMEP010000004.1"/>
</dbReference>
<dbReference type="PROSITE" id="PS51832">
    <property type="entry name" value="HD_GYP"/>
    <property type="match status" value="1"/>
</dbReference>
<dbReference type="InterPro" id="IPR037522">
    <property type="entry name" value="HD_GYP_dom"/>
</dbReference>
<dbReference type="Gene3D" id="1.10.3210.10">
    <property type="entry name" value="Hypothetical protein af1432"/>
    <property type="match status" value="1"/>
</dbReference>
<organism evidence="6 7">
    <name type="scientific">Vibrio olivae</name>
    <dbReference type="NCBI Taxonomy" id="1243002"/>
    <lineage>
        <taxon>Bacteria</taxon>
        <taxon>Pseudomonadati</taxon>
        <taxon>Pseudomonadota</taxon>
        <taxon>Gammaproteobacteria</taxon>
        <taxon>Vibrionales</taxon>
        <taxon>Vibrionaceae</taxon>
        <taxon>Vibrio</taxon>
    </lineage>
</organism>
<evidence type="ECO:0000256" key="3">
    <source>
        <dbReference type="SAM" id="MobiDB-lite"/>
    </source>
</evidence>
<evidence type="ECO:0000313" key="6">
    <source>
        <dbReference type="EMBL" id="MFB9136176.1"/>
    </source>
</evidence>
<evidence type="ECO:0000256" key="1">
    <source>
        <dbReference type="PROSITE-ProRule" id="PRU00169"/>
    </source>
</evidence>
<evidence type="ECO:0000313" key="7">
    <source>
        <dbReference type="Proteomes" id="UP001589645"/>
    </source>
</evidence>
<dbReference type="InterPro" id="IPR052020">
    <property type="entry name" value="Cyclic_di-GMP/3'3'-cGAMP_PDE"/>
</dbReference>
<name>A0ABV5HRJ0_9VIBR</name>
<proteinExistence type="predicted"/>
<dbReference type="Pfam" id="PF00072">
    <property type="entry name" value="Response_reg"/>
    <property type="match status" value="1"/>
</dbReference>